<evidence type="ECO:0000313" key="2">
    <source>
        <dbReference type="EMBL" id="PJI93519.1"/>
    </source>
</evidence>
<protein>
    <recommendedName>
        <fullName evidence="4">CHRD domain-containing protein</fullName>
    </recommendedName>
</protein>
<evidence type="ECO:0000313" key="3">
    <source>
        <dbReference type="Proteomes" id="UP000231586"/>
    </source>
</evidence>
<gene>
    <name evidence="2" type="ORF">CLV34_2093</name>
</gene>
<reference evidence="2 3" key="1">
    <citation type="submission" date="2017-11" db="EMBL/GenBank/DDBJ databases">
        <title>Genomic Encyclopedia of Archaeal and Bacterial Type Strains, Phase II (KMG-II): From Individual Species to Whole Genera.</title>
        <authorList>
            <person name="Goeker M."/>
        </authorList>
    </citation>
    <scope>NUCLEOTIDE SEQUENCE [LARGE SCALE GENOMIC DNA]</scope>
    <source>
        <strain evidence="2 3">DSM 22413</strain>
    </source>
</reference>
<evidence type="ECO:0008006" key="4">
    <source>
        <dbReference type="Google" id="ProtNLM"/>
    </source>
</evidence>
<dbReference type="EMBL" id="PGTZ01000008">
    <property type="protein sequence ID" value="PJI93519.1"/>
    <property type="molecule type" value="Genomic_DNA"/>
</dbReference>
<keyword evidence="1" id="KW-0732">Signal</keyword>
<accession>A0A2M8WRG9</accession>
<comment type="caution">
    <text evidence="2">The sequence shown here is derived from an EMBL/GenBank/DDBJ whole genome shotgun (WGS) entry which is preliminary data.</text>
</comment>
<dbReference type="RefSeq" id="WP_100350200.1">
    <property type="nucleotide sequence ID" value="NZ_PGTZ01000008.1"/>
</dbReference>
<keyword evidence="3" id="KW-1185">Reference proteome</keyword>
<name>A0A2M8WRG9_9MICO</name>
<dbReference type="Proteomes" id="UP000231586">
    <property type="component" value="Unassembled WGS sequence"/>
</dbReference>
<sequence>MNNRTRALLTVPALAVGALFAVAGPASAAESGSGQADLRPVVGNGVDASGTAMVSIKDDVLTVTYKATGLLAGSPHAAHIHFADDSQHRCPVIADDTNGDGHINTSEGMKAYGMIEVSLTTSGDTSAKSALDVKRFDTAKGGTIDYQRGSIKVSDAVAKDILSGGAGIVVHGVDYNKDGKYDGSTKSDLDPSLPTEATDPALCGIIGASQMSMMPDGGAQTGSGSTTGVEHTGLFVGGGLALLAGTAAAVATRSRRRTADVER</sequence>
<feature type="signal peptide" evidence="1">
    <location>
        <begin position="1"/>
        <end position="28"/>
    </location>
</feature>
<organism evidence="2 3">
    <name type="scientific">Luteimicrobium subarcticum</name>
    <dbReference type="NCBI Taxonomy" id="620910"/>
    <lineage>
        <taxon>Bacteria</taxon>
        <taxon>Bacillati</taxon>
        <taxon>Actinomycetota</taxon>
        <taxon>Actinomycetes</taxon>
        <taxon>Micrococcales</taxon>
        <taxon>Luteimicrobium</taxon>
    </lineage>
</organism>
<dbReference type="OrthoDB" id="2991218at2"/>
<dbReference type="AlphaFoldDB" id="A0A2M8WRG9"/>
<proteinExistence type="predicted"/>
<feature type="chain" id="PRO_5014773519" description="CHRD domain-containing protein" evidence="1">
    <location>
        <begin position="29"/>
        <end position="263"/>
    </location>
</feature>
<evidence type="ECO:0000256" key="1">
    <source>
        <dbReference type="SAM" id="SignalP"/>
    </source>
</evidence>